<feature type="transmembrane region" description="Helical" evidence="1">
    <location>
        <begin position="272"/>
        <end position="292"/>
    </location>
</feature>
<dbReference type="GeneID" id="94221710"/>
<protein>
    <recommendedName>
        <fullName evidence="4">Transmembrane protein</fullName>
    </recommendedName>
</protein>
<dbReference type="VEuPathDB" id="FungiDB:KRP22_8774"/>
<dbReference type="InParanoid" id="H3GRQ6"/>
<feature type="transmembrane region" description="Helical" evidence="1">
    <location>
        <begin position="334"/>
        <end position="355"/>
    </location>
</feature>
<dbReference type="EnsemblProtists" id="Phyra79576">
    <property type="protein sequence ID" value="Phyra79576"/>
    <property type="gene ID" value="Phyra79576"/>
</dbReference>
<reference evidence="2" key="2">
    <citation type="submission" date="2015-06" db="UniProtKB">
        <authorList>
            <consortium name="EnsemblProtists"/>
        </authorList>
    </citation>
    <scope>IDENTIFICATION</scope>
    <source>
        <strain evidence="2">Pr102</strain>
    </source>
</reference>
<feature type="transmembrane region" description="Helical" evidence="1">
    <location>
        <begin position="113"/>
        <end position="134"/>
    </location>
</feature>
<dbReference type="HOGENOM" id="CLU_774964_0_0_1"/>
<dbReference type="STRING" id="164328.H3GRQ6"/>
<evidence type="ECO:0008006" key="4">
    <source>
        <dbReference type="Google" id="ProtNLM"/>
    </source>
</evidence>
<organism evidence="2 3">
    <name type="scientific">Phytophthora ramorum</name>
    <name type="common">Sudden oak death agent</name>
    <dbReference type="NCBI Taxonomy" id="164328"/>
    <lineage>
        <taxon>Eukaryota</taxon>
        <taxon>Sar</taxon>
        <taxon>Stramenopiles</taxon>
        <taxon>Oomycota</taxon>
        <taxon>Peronosporomycetes</taxon>
        <taxon>Peronosporales</taxon>
        <taxon>Peronosporaceae</taxon>
        <taxon>Phytophthora</taxon>
    </lineage>
</organism>
<feature type="transmembrane region" description="Helical" evidence="1">
    <location>
        <begin position="304"/>
        <end position="322"/>
    </location>
</feature>
<keyword evidence="1" id="KW-0472">Membrane</keyword>
<sequence length="361" mass="40912">MGRQAVIPHRADGEDCADSEKVGAYWSRALVVPSRCRQVSRLWLEKALVLTDGVQLFALMWQLSQPWPWPARWLRATRWTNAFTLDLFSFRATGAAMGSTSQSFSLWGEMPHYWLYALLWALVPWSAVLALQVAKVLWARRGRSDFLLLSVQWENVLLQMLQFLYVPVGLAVLRLMNCDADGQVSVDPTGMRCGGPGHIVAVIVVTCGLGGSFLVGLPWMLRRCIRESIVHSSVEKHERFVEGKELEFLLGTSDTYLELYMPQYASYRRHSVGMPVQMCMLKLALMFVFSILRSPPPSLANQGVQGSLFFFAVVSMAVYRTWKYPYRCISTSYLAILVDWMVVANGVFGKSVFFFSRIMGY</sequence>
<evidence type="ECO:0000256" key="1">
    <source>
        <dbReference type="SAM" id="Phobius"/>
    </source>
</evidence>
<reference evidence="3" key="1">
    <citation type="journal article" date="2006" name="Science">
        <title>Phytophthora genome sequences uncover evolutionary origins and mechanisms of pathogenesis.</title>
        <authorList>
            <person name="Tyler B.M."/>
            <person name="Tripathy S."/>
            <person name="Zhang X."/>
            <person name="Dehal P."/>
            <person name="Jiang R.H."/>
            <person name="Aerts A."/>
            <person name="Arredondo F.D."/>
            <person name="Baxter L."/>
            <person name="Bensasson D."/>
            <person name="Beynon J.L."/>
            <person name="Chapman J."/>
            <person name="Damasceno C.M."/>
            <person name="Dorrance A.E."/>
            <person name="Dou D."/>
            <person name="Dickerman A.W."/>
            <person name="Dubchak I.L."/>
            <person name="Garbelotto M."/>
            <person name="Gijzen M."/>
            <person name="Gordon S.G."/>
            <person name="Govers F."/>
            <person name="Grunwald N.J."/>
            <person name="Huang W."/>
            <person name="Ivors K.L."/>
            <person name="Jones R.W."/>
            <person name="Kamoun S."/>
            <person name="Krampis K."/>
            <person name="Lamour K.H."/>
            <person name="Lee M.K."/>
            <person name="McDonald W.H."/>
            <person name="Medina M."/>
            <person name="Meijer H.J."/>
            <person name="Nordberg E.K."/>
            <person name="Maclean D.J."/>
            <person name="Ospina-Giraldo M.D."/>
            <person name="Morris P.F."/>
            <person name="Phuntumart V."/>
            <person name="Putnam N.H."/>
            <person name="Rash S."/>
            <person name="Rose J.K."/>
            <person name="Sakihama Y."/>
            <person name="Salamov A.A."/>
            <person name="Savidor A."/>
            <person name="Scheuring C.F."/>
            <person name="Smith B.M."/>
            <person name="Sobral B.W."/>
            <person name="Terry A."/>
            <person name="Torto-Alalibo T.A."/>
            <person name="Win J."/>
            <person name="Xu Z."/>
            <person name="Zhang H."/>
            <person name="Grigoriev I.V."/>
            <person name="Rokhsar D.S."/>
            <person name="Boore J.L."/>
        </authorList>
    </citation>
    <scope>NUCLEOTIDE SEQUENCE [LARGE SCALE GENOMIC DNA]</scope>
    <source>
        <strain evidence="3">Pr102</strain>
    </source>
</reference>
<dbReference type="EMBL" id="DS566038">
    <property type="status" value="NOT_ANNOTATED_CDS"/>
    <property type="molecule type" value="Genomic_DNA"/>
</dbReference>
<dbReference type="Proteomes" id="UP000005238">
    <property type="component" value="Unassembled WGS sequence"/>
</dbReference>
<name>H3GRQ6_PHYRM</name>
<feature type="transmembrane region" description="Helical" evidence="1">
    <location>
        <begin position="155"/>
        <end position="176"/>
    </location>
</feature>
<feature type="transmembrane region" description="Helical" evidence="1">
    <location>
        <begin position="196"/>
        <end position="221"/>
    </location>
</feature>
<dbReference type="OrthoDB" id="195226at2759"/>
<dbReference type="eggNOG" id="ENOG502QUQ3">
    <property type="taxonomic scope" value="Eukaryota"/>
</dbReference>
<keyword evidence="3" id="KW-1185">Reference proteome</keyword>
<accession>H3GRQ6</accession>
<keyword evidence="1" id="KW-1133">Transmembrane helix</keyword>
<evidence type="ECO:0000313" key="3">
    <source>
        <dbReference type="Proteomes" id="UP000005238"/>
    </source>
</evidence>
<proteinExistence type="predicted"/>
<keyword evidence="1" id="KW-0812">Transmembrane</keyword>
<dbReference type="VEuPathDB" id="FungiDB:KRP23_15026"/>
<dbReference type="RefSeq" id="XP_067736921.1">
    <property type="nucleotide sequence ID" value="XM_067885918.1"/>
</dbReference>
<evidence type="ECO:0000313" key="2">
    <source>
        <dbReference type="EnsemblProtists" id="Phyra79576"/>
    </source>
</evidence>
<dbReference type="AlphaFoldDB" id="H3GRQ6"/>